<feature type="transmembrane region" description="Helical" evidence="2">
    <location>
        <begin position="51"/>
        <end position="68"/>
    </location>
</feature>
<dbReference type="InterPro" id="IPR003675">
    <property type="entry name" value="Rce1/LyrA-like_dom"/>
</dbReference>
<keyword evidence="2" id="KW-1133">Transmembrane helix</keyword>
<reference evidence="4" key="2">
    <citation type="journal article" date="2010" name="Appl. Environ. Microbiol.">
        <title>Comparative analysis of acidobacterial genomic fragments from terrestrial and aquatic metagenomic libraries, with emphasis on acidobacteria subdivision 6.</title>
        <authorList>
            <person name="Kielak A.M."/>
            <person name="van Veen J.A."/>
            <person name="Kowalchuk G.A."/>
        </authorList>
    </citation>
    <scope>NUCLEOTIDE SEQUENCE</scope>
</reference>
<organism evidence="4">
    <name type="scientific">uncultured bacterium 148</name>
    <dbReference type="NCBI Taxonomy" id="698380"/>
    <lineage>
        <taxon>Bacteria</taxon>
        <taxon>environmental samples</taxon>
    </lineage>
</organism>
<keyword evidence="2" id="KW-0812">Transmembrane</keyword>
<feature type="transmembrane region" description="Helical" evidence="2">
    <location>
        <begin position="177"/>
        <end position="204"/>
    </location>
</feature>
<accession>E3T6P8</accession>
<feature type="transmembrane region" description="Helical" evidence="2">
    <location>
        <begin position="6"/>
        <end position="25"/>
    </location>
</feature>
<feature type="domain" description="CAAX prenyl protease 2/Lysostaphin resistance protein A-like" evidence="3">
    <location>
        <begin position="120"/>
        <end position="209"/>
    </location>
</feature>
<dbReference type="AlphaFoldDB" id="E3T6P8"/>
<protein>
    <recommendedName>
        <fullName evidence="3">CAAX prenyl protease 2/Lysostaphin resistance protein A-like domain-containing protein</fullName>
    </recommendedName>
</protein>
<feature type="compositionally biased region" description="Basic and acidic residues" evidence="1">
    <location>
        <begin position="226"/>
        <end position="241"/>
    </location>
</feature>
<keyword evidence="2" id="KW-0472">Membrane</keyword>
<evidence type="ECO:0000256" key="1">
    <source>
        <dbReference type="SAM" id="MobiDB-lite"/>
    </source>
</evidence>
<reference evidence="4" key="1">
    <citation type="submission" date="2009-12" db="EMBL/GenBank/DDBJ databases">
        <authorList>
            <person name="Kielak A."/>
            <person name="van Veen J.A."/>
            <person name="Kowalchuk G.A."/>
        </authorList>
    </citation>
    <scope>NUCLEOTIDE SEQUENCE</scope>
</reference>
<dbReference type="Pfam" id="PF02517">
    <property type="entry name" value="Rce1-like"/>
    <property type="match status" value="1"/>
</dbReference>
<dbReference type="GO" id="GO:0080120">
    <property type="term" value="P:CAAX-box protein maturation"/>
    <property type="evidence" value="ECO:0007669"/>
    <property type="project" value="UniProtKB-ARBA"/>
</dbReference>
<evidence type="ECO:0000259" key="3">
    <source>
        <dbReference type="Pfam" id="PF02517"/>
    </source>
</evidence>
<dbReference type="GO" id="GO:0004175">
    <property type="term" value="F:endopeptidase activity"/>
    <property type="evidence" value="ECO:0007669"/>
    <property type="project" value="UniProtKB-ARBA"/>
</dbReference>
<sequence>MEDFVDPLRTLIAVGLAMLLVMLRLDAERFGTAEYYEATRDGEKPRIRRRLSWYALGFGIGIAILIIHPKPQTDFFLGSGDRLGAVFGGLAYGALGIGQAVAFATIRYHRIRFPDTLSYPGALLNTTATAFIDEVTFRGAIFGLLLSIGVDATLANIIQTLLYALTTRLGAPGRDRYLLVLTIGMGLIGGWLTAATGGIAAAFLGHAITRFAVFLCTGHTGQTKPRGREIEEIEKRRRPPEGWRVIGSREAASRDR</sequence>
<feature type="region of interest" description="Disordered" evidence="1">
    <location>
        <begin position="225"/>
        <end position="256"/>
    </location>
</feature>
<feature type="transmembrane region" description="Helical" evidence="2">
    <location>
        <begin position="141"/>
        <end position="165"/>
    </location>
</feature>
<feature type="transmembrane region" description="Helical" evidence="2">
    <location>
        <begin position="83"/>
        <end position="106"/>
    </location>
</feature>
<evidence type="ECO:0000313" key="4">
    <source>
        <dbReference type="EMBL" id="ADC35992.1"/>
    </source>
</evidence>
<evidence type="ECO:0000256" key="2">
    <source>
        <dbReference type="SAM" id="Phobius"/>
    </source>
</evidence>
<name>E3T6P8_9BACT</name>
<dbReference type="EMBL" id="GU260707">
    <property type="protein sequence ID" value="ADC35992.1"/>
    <property type="molecule type" value="Genomic_DNA"/>
</dbReference>
<proteinExistence type="predicted"/>